<reference evidence="1 2" key="2">
    <citation type="journal article" date="2013" name="Biotechnol. Biofuels">
        <title>Global transcriptome analysis of Clostridium thermocellum ATCC 27405 during growth on dilute acid pretreated Populus and switchgrass.</title>
        <authorList>
            <person name="Wilson C.M."/>
            <person name="Rodriguez M.Jr."/>
            <person name="Johnson C.M."/>
            <person name="Martin S.L."/>
            <person name="Chu T.M."/>
            <person name="Wolfinger R.D."/>
            <person name="Hauser L.J."/>
            <person name="Land M.L."/>
            <person name="Klingeman D.M."/>
            <person name="Syed M.H."/>
            <person name="Ragauskas A.J."/>
            <person name="Tschaplinski T.J."/>
            <person name="Mielenz J.R."/>
            <person name="Brown S.D."/>
        </authorList>
    </citation>
    <scope>NUCLEOTIDE SEQUENCE [LARGE SCALE GENOMIC DNA]</scope>
    <source>
        <strain evidence="2">ATCC 27405 / DSM 1237 / JCM 9322 / NBRC 103400 / NCIMB 10682 / NRRL B-4536 / VPI 7372</strain>
    </source>
</reference>
<accession>A3DBT4</accession>
<gene>
    <name evidence="1" type="ordered locus">Cthe_0172</name>
</gene>
<organism evidence="1 2">
    <name type="scientific">Acetivibrio thermocellus (strain ATCC 27405 / DSM 1237 / JCM 9322 / NBRC 103400 / NCIMB 10682 / NRRL B-4536 / VPI 7372)</name>
    <name type="common">Clostridium thermocellum</name>
    <dbReference type="NCBI Taxonomy" id="203119"/>
    <lineage>
        <taxon>Bacteria</taxon>
        <taxon>Bacillati</taxon>
        <taxon>Bacillota</taxon>
        <taxon>Clostridia</taxon>
        <taxon>Eubacteriales</taxon>
        <taxon>Oscillospiraceae</taxon>
        <taxon>Acetivibrio</taxon>
    </lineage>
</organism>
<dbReference type="KEGG" id="cth:Cthe_0172"/>
<dbReference type="eggNOG" id="ENOG502ZCTW">
    <property type="taxonomic scope" value="Bacteria"/>
</dbReference>
<dbReference type="InterPro" id="IPR009078">
    <property type="entry name" value="Ferritin-like_SF"/>
</dbReference>
<protein>
    <recommendedName>
        <fullName evidence="3">Rubrerythrin diiron-binding domain-containing protein</fullName>
    </recommendedName>
</protein>
<dbReference type="HOGENOM" id="CLU_2733028_0_0_9"/>
<dbReference type="AlphaFoldDB" id="A3DBT4"/>
<evidence type="ECO:0008006" key="3">
    <source>
        <dbReference type="Google" id="ProtNLM"/>
    </source>
</evidence>
<name>A3DBT4_ACET2</name>
<dbReference type="Proteomes" id="UP000002145">
    <property type="component" value="Chromosome"/>
</dbReference>
<dbReference type="SUPFAM" id="SSF47240">
    <property type="entry name" value="Ferritin-like"/>
    <property type="match status" value="1"/>
</dbReference>
<reference evidence="2" key="1">
    <citation type="submission" date="2007-02" db="EMBL/GenBank/DDBJ databases">
        <title>Complete sequence of Clostridium thermocellum ATCC 27405.</title>
        <authorList>
            <consortium name="US DOE Joint Genome Institute"/>
            <person name="Copeland A."/>
            <person name="Lucas S."/>
            <person name="Lapidus A."/>
            <person name="Barry K."/>
            <person name="Detter J.C."/>
            <person name="Glavina del Rio T."/>
            <person name="Hammon N."/>
            <person name="Israni S."/>
            <person name="Dalin E."/>
            <person name="Tice H."/>
            <person name="Pitluck S."/>
            <person name="Chertkov O."/>
            <person name="Brettin T."/>
            <person name="Bruce D."/>
            <person name="Han C."/>
            <person name="Tapia R."/>
            <person name="Gilna P."/>
            <person name="Schmutz J."/>
            <person name="Larimer F."/>
            <person name="Land M."/>
            <person name="Hauser L."/>
            <person name="Kyrpides N."/>
            <person name="Mikhailova N."/>
            <person name="Wu J.H.D."/>
            <person name="Newcomb M."/>
            <person name="Richardson P."/>
        </authorList>
    </citation>
    <scope>NUCLEOTIDE SEQUENCE [LARGE SCALE GENOMIC DNA]</scope>
    <source>
        <strain evidence="2">ATCC 27405 / DSM 1237 / JCM 9322 / NBRC 103400 / NCIMB 10682 / NRRL B-4536 / VPI 7372</strain>
    </source>
</reference>
<dbReference type="InterPro" id="IPR012347">
    <property type="entry name" value="Ferritin-like"/>
</dbReference>
<sequence>MNFALSEEFMERQSQQYILNIAFTGAINREELLLKKYEHYYQITKDKELKNILRDFSQTSRDHIKMINDKMILLSIDKSQ</sequence>
<evidence type="ECO:0000313" key="2">
    <source>
        <dbReference type="Proteomes" id="UP000002145"/>
    </source>
</evidence>
<keyword evidence="2" id="KW-1185">Reference proteome</keyword>
<dbReference type="STRING" id="203119.Cthe_0172"/>
<dbReference type="Gene3D" id="1.20.1260.10">
    <property type="match status" value="1"/>
</dbReference>
<evidence type="ECO:0000313" key="1">
    <source>
        <dbReference type="EMBL" id="ABN51413.1"/>
    </source>
</evidence>
<proteinExistence type="predicted"/>
<dbReference type="EMBL" id="CP000568">
    <property type="protein sequence ID" value="ABN51413.1"/>
    <property type="molecule type" value="Genomic_DNA"/>
</dbReference>